<evidence type="ECO:0000313" key="6">
    <source>
        <dbReference type="EMBL" id="MPM19366.1"/>
    </source>
</evidence>
<evidence type="ECO:0000256" key="1">
    <source>
        <dbReference type="ARBA" id="ARBA00022490"/>
    </source>
</evidence>
<keyword evidence="1" id="KW-0963">Cytoplasm</keyword>
<dbReference type="Pfam" id="PF01430">
    <property type="entry name" value="HSP33"/>
    <property type="match status" value="1"/>
</dbReference>
<dbReference type="InterPro" id="IPR016154">
    <property type="entry name" value="Heat_shock_Hsp33_C"/>
</dbReference>
<keyword evidence="5" id="KW-0676">Redox-active center</keyword>
<dbReference type="SUPFAM" id="SSF118352">
    <property type="entry name" value="HSP33 redox switch-like"/>
    <property type="match status" value="1"/>
</dbReference>
<protein>
    <submittedName>
        <fullName evidence="6">33 kDa chaperonin</fullName>
    </submittedName>
</protein>
<dbReference type="InterPro" id="IPR000397">
    <property type="entry name" value="Heat_shock_Hsp33"/>
</dbReference>
<dbReference type="GO" id="GO:0051082">
    <property type="term" value="F:unfolded protein binding"/>
    <property type="evidence" value="ECO:0007669"/>
    <property type="project" value="InterPro"/>
</dbReference>
<sequence>MKKKQTGKQDRLIQCVAAEGMFRVTFIEGTRLVREARQIHGLSRVATAALGRQLMMTAIMAADLKHEDDKVSTILNGDGPAGSMICTGNAALEVKGSVPNGISELPPTPEGKLDVGGFVGHTGKLTVVSDMGLKEPYVGVSNLVSGEIAIDFAQYYAASLQRPALIYLGVRLNAESGEVLSAGGVFAEPMPGCPDELLDRLQQKSAEIVTLSKQLDAGETAEAFLERVFGEFGLTIASEREPVYRCDCSRERIERALISTGVQELRSMMEEDHGAGVTCRFCDKIYTFTEEDLRELVNAASGNEDEDS</sequence>
<dbReference type="Gene3D" id="3.90.1280.10">
    <property type="entry name" value="HSP33 redox switch-like"/>
    <property type="match status" value="1"/>
</dbReference>
<dbReference type="Gene3D" id="3.55.30.10">
    <property type="entry name" value="Hsp33 domain"/>
    <property type="match status" value="1"/>
</dbReference>
<proteinExistence type="inferred from homology"/>
<comment type="caution">
    <text evidence="6">The sequence shown here is derived from an EMBL/GenBank/DDBJ whole genome shotgun (WGS) entry which is preliminary data.</text>
</comment>
<organism evidence="6">
    <name type="scientific">bioreactor metagenome</name>
    <dbReference type="NCBI Taxonomy" id="1076179"/>
    <lineage>
        <taxon>unclassified sequences</taxon>
        <taxon>metagenomes</taxon>
        <taxon>ecological metagenomes</taxon>
    </lineage>
</organism>
<keyword evidence="4" id="KW-0143">Chaperone</keyword>
<keyword evidence="3" id="KW-1015">Disulfide bond</keyword>
<gene>
    <name evidence="6" type="primary">hslO_7</name>
    <name evidence="6" type="ORF">SDC9_65789</name>
</gene>
<dbReference type="GO" id="GO:0042026">
    <property type="term" value="P:protein refolding"/>
    <property type="evidence" value="ECO:0007669"/>
    <property type="project" value="TreeGrafter"/>
</dbReference>
<dbReference type="PANTHER" id="PTHR30111">
    <property type="entry name" value="33 KDA CHAPERONIN"/>
    <property type="match status" value="1"/>
</dbReference>
<dbReference type="PANTHER" id="PTHR30111:SF1">
    <property type="entry name" value="33 KDA CHAPERONIN"/>
    <property type="match status" value="1"/>
</dbReference>
<evidence type="ECO:0000256" key="4">
    <source>
        <dbReference type="ARBA" id="ARBA00023186"/>
    </source>
</evidence>
<evidence type="ECO:0000256" key="3">
    <source>
        <dbReference type="ARBA" id="ARBA00023157"/>
    </source>
</evidence>
<keyword evidence="2" id="KW-0862">Zinc</keyword>
<dbReference type="GO" id="GO:0005737">
    <property type="term" value="C:cytoplasm"/>
    <property type="evidence" value="ECO:0007669"/>
    <property type="project" value="InterPro"/>
</dbReference>
<dbReference type="CDD" id="cd00498">
    <property type="entry name" value="Hsp33"/>
    <property type="match status" value="1"/>
</dbReference>
<dbReference type="SUPFAM" id="SSF64397">
    <property type="entry name" value="Hsp33 domain"/>
    <property type="match status" value="1"/>
</dbReference>
<accession>A0A644XT24</accession>
<evidence type="ECO:0000256" key="5">
    <source>
        <dbReference type="ARBA" id="ARBA00023284"/>
    </source>
</evidence>
<dbReference type="AlphaFoldDB" id="A0A644XT24"/>
<dbReference type="NCBIfam" id="NF001033">
    <property type="entry name" value="PRK00114.1"/>
    <property type="match status" value="1"/>
</dbReference>
<dbReference type="EMBL" id="VSSQ01003162">
    <property type="protein sequence ID" value="MPM19366.1"/>
    <property type="molecule type" value="Genomic_DNA"/>
</dbReference>
<dbReference type="GO" id="GO:0044183">
    <property type="term" value="F:protein folding chaperone"/>
    <property type="evidence" value="ECO:0007669"/>
    <property type="project" value="TreeGrafter"/>
</dbReference>
<dbReference type="PIRSF" id="PIRSF005261">
    <property type="entry name" value="Heat_shock_Hsp33"/>
    <property type="match status" value="1"/>
</dbReference>
<dbReference type="HAMAP" id="MF_00117">
    <property type="entry name" value="HslO"/>
    <property type="match status" value="1"/>
</dbReference>
<dbReference type="InterPro" id="IPR016153">
    <property type="entry name" value="Heat_shock_Hsp33_N"/>
</dbReference>
<reference evidence="6" key="1">
    <citation type="submission" date="2019-08" db="EMBL/GenBank/DDBJ databases">
        <authorList>
            <person name="Kucharzyk K."/>
            <person name="Murdoch R.W."/>
            <person name="Higgins S."/>
            <person name="Loffler F."/>
        </authorList>
    </citation>
    <scope>NUCLEOTIDE SEQUENCE</scope>
</reference>
<name>A0A644XT24_9ZZZZ</name>
<evidence type="ECO:0000256" key="2">
    <source>
        <dbReference type="ARBA" id="ARBA00022833"/>
    </source>
</evidence>